<organism evidence="4 5">
    <name type="scientific">Pseudopithomyces chartarum</name>
    <dbReference type="NCBI Taxonomy" id="1892770"/>
    <lineage>
        <taxon>Eukaryota</taxon>
        <taxon>Fungi</taxon>
        <taxon>Dikarya</taxon>
        <taxon>Ascomycota</taxon>
        <taxon>Pezizomycotina</taxon>
        <taxon>Dothideomycetes</taxon>
        <taxon>Pleosporomycetidae</taxon>
        <taxon>Pleosporales</taxon>
        <taxon>Massarineae</taxon>
        <taxon>Didymosphaeriaceae</taxon>
        <taxon>Pseudopithomyces</taxon>
    </lineage>
</organism>
<dbReference type="Gene3D" id="3.40.50.2000">
    <property type="entry name" value="Glycogen Phosphorylase B"/>
    <property type="match status" value="2"/>
</dbReference>
<dbReference type="GO" id="GO:0016758">
    <property type="term" value="F:hexosyltransferase activity"/>
    <property type="evidence" value="ECO:0007669"/>
    <property type="project" value="UniProtKB-ARBA"/>
</dbReference>
<dbReference type="InterPro" id="IPR050271">
    <property type="entry name" value="UDP-glycosyltransferase"/>
</dbReference>
<dbReference type="GO" id="GO:0008194">
    <property type="term" value="F:UDP-glycosyltransferase activity"/>
    <property type="evidence" value="ECO:0007669"/>
    <property type="project" value="InterPro"/>
</dbReference>
<dbReference type="Pfam" id="PF06722">
    <property type="entry name" value="EryCIII-like_C"/>
    <property type="match status" value="1"/>
</dbReference>
<dbReference type="CDD" id="cd03784">
    <property type="entry name" value="GT1_Gtf-like"/>
    <property type="match status" value="1"/>
</dbReference>
<dbReference type="PANTHER" id="PTHR48043:SF145">
    <property type="entry name" value="FI06409P-RELATED"/>
    <property type="match status" value="1"/>
</dbReference>
<evidence type="ECO:0000256" key="1">
    <source>
        <dbReference type="ARBA" id="ARBA00022676"/>
    </source>
</evidence>
<accession>A0AAN6LNI0</accession>
<feature type="domain" description="Erythromycin biosynthesis protein CIII-like C-terminal" evidence="3">
    <location>
        <begin position="371"/>
        <end position="486"/>
    </location>
</feature>
<dbReference type="PANTHER" id="PTHR48043">
    <property type="entry name" value="EG:EG0003.4 PROTEIN-RELATED"/>
    <property type="match status" value="1"/>
</dbReference>
<gene>
    <name evidence="4" type="ORF">GRF29_213g1131667</name>
</gene>
<name>A0AAN6LNI0_9PLEO</name>
<protein>
    <recommendedName>
        <fullName evidence="3">Erythromycin biosynthesis protein CIII-like C-terminal domain-containing protein</fullName>
    </recommendedName>
</protein>
<dbReference type="EMBL" id="WVTA01000017">
    <property type="protein sequence ID" value="KAK3201132.1"/>
    <property type="molecule type" value="Genomic_DNA"/>
</dbReference>
<sequence>MRMVFARKLFWIYLAPLVAIFSMRVSSLEIFAAFEQAIFPYIAHTPLAQYFFDPSTPPEEIPLLLSSTTQQSHVEKIGPIAVALADLGHPVTFICGKAFQDYISNLHPNVHFYPFQGLDDKLTPEDYEYWMSLPTGVEKEIWVTKKVIVDGAPDAHNTYQAYFKEFRDKYGDQKPLISLFDSSVTGHHTVHLGVPGIKPDVSIGINLLPLLLHSNETFPPRYGRIPHQGPDAKVLHQKAYETIKQDDPYEWEVSQAWWEKLKEMGSPRQEFPQILDGMNRNADQLLAIGIPEFEFTRAELDIDVRYFGALTKARKDKDSAAILPSWWDDLMEAKSKGKKIICVSQGTVETLPEELILPTMKVLSDNEELFVIATFYNSEPEEVSGLVVPANARVAKYVPHDELLPLVDVMVSNGGYGAVQKCLFYGVPMVIAGTSQDKAINAAIAEFTGFGINLRTQSPDMDDIKNAVEKILREENYRKTAKKLSKTYDRYDMQRDFETAVQDAVRSWQKGRKVVKEEL</sequence>
<dbReference type="InterPro" id="IPR002213">
    <property type="entry name" value="UDP_glucos_trans"/>
</dbReference>
<dbReference type="SUPFAM" id="SSF53756">
    <property type="entry name" value="UDP-Glycosyltransferase/glycogen phosphorylase"/>
    <property type="match status" value="1"/>
</dbReference>
<evidence type="ECO:0000313" key="5">
    <source>
        <dbReference type="Proteomes" id="UP001280581"/>
    </source>
</evidence>
<comment type="caution">
    <text evidence="4">The sequence shown here is derived from an EMBL/GenBank/DDBJ whole genome shotgun (WGS) entry which is preliminary data.</text>
</comment>
<dbReference type="AlphaFoldDB" id="A0AAN6LNI0"/>
<keyword evidence="2" id="KW-0808">Transferase</keyword>
<dbReference type="Proteomes" id="UP001280581">
    <property type="component" value="Unassembled WGS sequence"/>
</dbReference>
<evidence type="ECO:0000259" key="3">
    <source>
        <dbReference type="Pfam" id="PF06722"/>
    </source>
</evidence>
<proteinExistence type="predicted"/>
<keyword evidence="1" id="KW-0328">Glycosyltransferase</keyword>
<reference evidence="4 5" key="1">
    <citation type="submission" date="2021-02" db="EMBL/GenBank/DDBJ databases">
        <title>Genome assembly of Pseudopithomyces chartarum.</title>
        <authorList>
            <person name="Jauregui R."/>
            <person name="Singh J."/>
            <person name="Voisey C."/>
        </authorList>
    </citation>
    <scope>NUCLEOTIDE SEQUENCE [LARGE SCALE GENOMIC DNA]</scope>
    <source>
        <strain evidence="4 5">AGR01</strain>
    </source>
</reference>
<dbReference type="InterPro" id="IPR010610">
    <property type="entry name" value="EryCIII-like_C"/>
</dbReference>
<evidence type="ECO:0000313" key="4">
    <source>
        <dbReference type="EMBL" id="KAK3201132.1"/>
    </source>
</evidence>
<evidence type="ECO:0000256" key="2">
    <source>
        <dbReference type="ARBA" id="ARBA00022679"/>
    </source>
</evidence>
<keyword evidence="5" id="KW-1185">Reference proteome</keyword>